<name>A0A7W8A617_9ACTN</name>
<dbReference type="PROSITE" id="PS51257">
    <property type="entry name" value="PROKAR_LIPOPROTEIN"/>
    <property type="match status" value="1"/>
</dbReference>
<keyword evidence="1" id="KW-0812">Transmembrane</keyword>
<sequence length="475" mass="48306">MTGVREVRALVRARSGRQRSLSDRYAALFGLAMGCAMLAQPVSAAFESMAAPPPPEQVGAGLALVTLVFAGFLWAARAIGPVVVSAADAAWLLLSPLDRRGVLGRSARTLLLVSLVIGVGLGLAALAVTGAPDHLVWRLVGALVAGVSVSAGGMAMAVLAQTSNPWDIALRAVIAALVLAAVVLMLVGGRHVPAPVWSAVPALVSAFLVRHAWSALGRIPARRLLSSSARAGHLANATVSLDPSLLSWLAEDNHWRGARLRSRSWPGLPTVFAPAWQEVLRLVRRPGRLAVLAGSTAAPALMAQATAGAGAPVAVLVLGGGLAAAASAVSGARWDADNPALARLLALPGRGLMAARAVLPALLAAVWMGAALTLLPGSPGALLWFVPPAAAALAAAALRMARRAPVNHAMPILDTGAGAIPTGPLFWGLTGLDLAVIGCFPMAIALVAGFSGGLLVLQAVLGVAVLTGYLSRQHR</sequence>
<dbReference type="AlphaFoldDB" id="A0A7W8A617"/>
<dbReference type="EMBL" id="JACHIN010000008">
    <property type="protein sequence ID" value="MBB5080267.1"/>
    <property type="molecule type" value="Genomic_DNA"/>
</dbReference>
<feature type="transmembrane region" description="Helical" evidence="1">
    <location>
        <begin position="58"/>
        <end position="76"/>
    </location>
</feature>
<evidence type="ECO:0000313" key="2">
    <source>
        <dbReference type="EMBL" id="MBB5080267.1"/>
    </source>
</evidence>
<feature type="transmembrane region" description="Helical" evidence="1">
    <location>
        <begin position="353"/>
        <end position="375"/>
    </location>
</feature>
<keyword evidence="3" id="KW-1185">Reference proteome</keyword>
<evidence type="ECO:0000313" key="3">
    <source>
        <dbReference type="Proteomes" id="UP000568380"/>
    </source>
</evidence>
<dbReference type="Proteomes" id="UP000568380">
    <property type="component" value="Unassembled WGS sequence"/>
</dbReference>
<evidence type="ECO:0000256" key="1">
    <source>
        <dbReference type="SAM" id="Phobius"/>
    </source>
</evidence>
<dbReference type="Pfam" id="PF19814">
    <property type="entry name" value="DUF6297"/>
    <property type="match status" value="1"/>
</dbReference>
<feature type="transmembrane region" description="Helical" evidence="1">
    <location>
        <begin position="450"/>
        <end position="470"/>
    </location>
</feature>
<keyword evidence="1" id="KW-1133">Transmembrane helix</keyword>
<feature type="transmembrane region" description="Helical" evidence="1">
    <location>
        <begin position="109"/>
        <end position="129"/>
    </location>
</feature>
<protein>
    <submittedName>
        <fullName evidence="2">Uncharacterized protein</fullName>
    </submittedName>
</protein>
<proteinExistence type="predicted"/>
<feature type="transmembrane region" description="Helical" evidence="1">
    <location>
        <begin position="313"/>
        <end position="332"/>
    </location>
</feature>
<feature type="transmembrane region" description="Helical" evidence="1">
    <location>
        <begin position="25"/>
        <end position="46"/>
    </location>
</feature>
<feature type="transmembrane region" description="Helical" evidence="1">
    <location>
        <begin position="194"/>
        <end position="213"/>
    </location>
</feature>
<gene>
    <name evidence="2" type="ORF">HNR40_005754</name>
</gene>
<reference evidence="2 3" key="1">
    <citation type="submission" date="2020-08" db="EMBL/GenBank/DDBJ databases">
        <title>Genomic Encyclopedia of Type Strains, Phase IV (KMG-IV): sequencing the most valuable type-strain genomes for metagenomic binning, comparative biology and taxonomic classification.</title>
        <authorList>
            <person name="Goeker M."/>
        </authorList>
    </citation>
    <scope>NUCLEOTIDE SEQUENCE [LARGE SCALE GENOMIC DNA]</scope>
    <source>
        <strain evidence="2 3">DSM 45385</strain>
    </source>
</reference>
<keyword evidence="1" id="KW-0472">Membrane</keyword>
<organism evidence="2 3">
    <name type="scientific">Nonomuraea endophytica</name>
    <dbReference type="NCBI Taxonomy" id="714136"/>
    <lineage>
        <taxon>Bacteria</taxon>
        <taxon>Bacillati</taxon>
        <taxon>Actinomycetota</taxon>
        <taxon>Actinomycetes</taxon>
        <taxon>Streptosporangiales</taxon>
        <taxon>Streptosporangiaceae</taxon>
        <taxon>Nonomuraea</taxon>
    </lineage>
</organism>
<feature type="transmembrane region" description="Helical" evidence="1">
    <location>
        <begin position="381"/>
        <end position="401"/>
    </location>
</feature>
<feature type="transmembrane region" description="Helical" evidence="1">
    <location>
        <begin position="422"/>
        <end position="444"/>
    </location>
</feature>
<feature type="transmembrane region" description="Helical" evidence="1">
    <location>
        <begin position="168"/>
        <end position="188"/>
    </location>
</feature>
<dbReference type="InterPro" id="IPR046264">
    <property type="entry name" value="DUF6297"/>
</dbReference>
<accession>A0A7W8A617</accession>
<dbReference type="RefSeq" id="WP_184966617.1">
    <property type="nucleotide sequence ID" value="NZ_JACHIN010000008.1"/>
</dbReference>
<feature type="transmembrane region" description="Helical" evidence="1">
    <location>
        <begin position="135"/>
        <end position="159"/>
    </location>
</feature>
<comment type="caution">
    <text evidence="2">The sequence shown here is derived from an EMBL/GenBank/DDBJ whole genome shotgun (WGS) entry which is preliminary data.</text>
</comment>